<sequence length="237" mass="27977">MEFREEIKQAQEENRRVLEEERRICIKNMQDLEEKMCNIGRSDFKKITGFTKTCLKGFPGIIYQEFYTLSISGHKNGDMGYTPFSLYKAKIFKNLWIFTKTLKIEGFRLRENDIRTILVASRHLRDVKITQCQIPKQKFTDNFFNSEIQEATSLEEIGFNNCFELVNPVDNEPLCLVTNIMEAILNSFLLNSLYEVIFSFSILPKKSNLHKAYNRYRCDPRVEAKLIKTRISFYFPD</sequence>
<evidence type="ECO:0000313" key="3">
    <source>
        <dbReference type="Proteomes" id="UP001295684"/>
    </source>
</evidence>
<evidence type="ECO:0000256" key="1">
    <source>
        <dbReference type="SAM" id="Coils"/>
    </source>
</evidence>
<keyword evidence="3" id="KW-1185">Reference proteome</keyword>
<comment type="caution">
    <text evidence="2">The sequence shown here is derived from an EMBL/GenBank/DDBJ whole genome shotgun (WGS) entry which is preliminary data.</text>
</comment>
<dbReference type="EMBL" id="CAMPGE010019781">
    <property type="protein sequence ID" value="CAI2378092.1"/>
    <property type="molecule type" value="Genomic_DNA"/>
</dbReference>
<evidence type="ECO:0000313" key="2">
    <source>
        <dbReference type="EMBL" id="CAI2378092.1"/>
    </source>
</evidence>
<proteinExistence type="predicted"/>
<gene>
    <name evidence="2" type="ORF">ECRASSUSDP1_LOCUS19484</name>
</gene>
<dbReference type="AlphaFoldDB" id="A0AAD1XT50"/>
<name>A0AAD1XT50_EUPCR</name>
<accession>A0AAD1XT50</accession>
<keyword evidence="1" id="KW-0175">Coiled coil</keyword>
<protein>
    <submittedName>
        <fullName evidence="2">Uncharacterized protein</fullName>
    </submittedName>
</protein>
<organism evidence="2 3">
    <name type="scientific">Euplotes crassus</name>
    <dbReference type="NCBI Taxonomy" id="5936"/>
    <lineage>
        <taxon>Eukaryota</taxon>
        <taxon>Sar</taxon>
        <taxon>Alveolata</taxon>
        <taxon>Ciliophora</taxon>
        <taxon>Intramacronucleata</taxon>
        <taxon>Spirotrichea</taxon>
        <taxon>Hypotrichia</taxon>
        <taxon>Euplotida</taxon>
        <taxon>Euplotidae</taxon>
        <taxon>Moneuplotes</taxon>
    </lineage>
</organism>
<reference evidence="2" key="1">
    <citation type="submission" date="2023-07" db="EMBL/GenBank/DDBJ databases">
        <authorList>
            <consortium name="AG Swart"/>
            <person name="Singh M."/>
            <person name="Singh A."/>
            <person name="Seah K."/>
            <person name="Emmerich C."/>
        </authorList>
    </citation>
    <scope>NUCLEOTIDE SEQUENCE</scope>
    <source>
        <strain evidence="2">DP1</strain>
    </source>
</reference>
<dbReference type="Proteomes" id="UP001295684">
    <property type="component" value="Unassembled WGS sequence"/>
</dbReference>
<feature type="coiled-coil region" evidence="1">
    <location>
        <begin position="1"/>
        <end position="35"/>
    </location>
</feature>